<keyword evidence="1 3" id="KW-0694">RNA-binding</keyword>
<dbReference type="SUPFAM" id="SSF55174">
    <property type="entry name" value="Alpha-L RNA-binding motif"/>
    <property type="match status" value="1"/>
</dbReference>
<reference evidence="5 6" key="1">
    <citation type="submission" date="2016-04" db="EMBL/GenBank/DDBJ databases">
        <title>Complete genome seqeunce of Leptospira alstonii serovar Room22.</title>
        <authorList>
            <person name="Nally J.E."/>
            <person name="Bayles D.O."/>
            <person name="Hurley D."/>
            <person name="Fanning S."/>
            <person name="McMahon B.J."/>
            <person name="Arent Z."/>
        </authorList>
    </citation>
    <scope>NUCLEOTIDE SEQUENCE [LARGE SCALE GENOMIC DNA]</scope>
    <source>
        <strain evidence="5 6">GWTS #1</strain>
    </source>
</reference>
<name>A0A1D7USW4_9LEPT</name>
<dbReference type="SMART" id="SM00363">
    <property type="entry name" value="S4"/>
    <property type="match status" value="1"/>
</dbReference>
<dbReference type="InterPro" id="IPR029063">
    <property type="entry name" value="SAM-dependent_MTases_sf"/>
</dbReference>
<dbReference type="PANTHER" id="PTHR32319:SF0">
    <property type="entry name" value="BACTERIAL HEMOLYSIN-LIKE PROTEIN"/>
    <property type="match status" value="1"/>
</dbReference>
<dbReference type="Pfam" id="PF01479">
    <property type="entry name" value="S4"/>
    <property type="match status" value="1"/>
</dbReference>
<evidence type="ECO:0000313" key="6">
    <source>
        <dbReference type="Proteomes" id="UP000094197"/>
    </source>
</evidence>
<dbReference type="GO" id="GO:0032259">
    <property type="term" value="P:methylation"/>
    <property type="evidence" value="ECO:0007669"/>
    <property type="project" value="InterPro"/>
</dbReference>
<evidence type="ECO:0000256" key="1">
    <source>
        <dbReference type="ARBA" id="ARBA00022884"/>
    </source>
</evidence>
<dbReference type="Gene3D" id="3.40.50.150">
    <property type="entry name" value="Vaccinia Virus protein VP39"/>
    <property type="match status" value="1"/>
</dbReference>
<gene>
    <name evidence="5" type="ORF">A0128_01780</name>
</gene>
<dbReference type="Proteomes" id="UP000094197">
    <property type="component" value="Chromosome 1"/>
</dbReference>
<dbReference type="GO" id="GO:0003723">
    <property type="term" value="F:RNA binding"/>
    <property type="evidence" value="ECO:0007669"/>
    <property type="project" value="UniProtKB-KW"/>
</dbReference>
<dbReference type="KEGG" id="laj:A0128_01780"/>
<dbReference type="InterPro" id="IPR047048">
    <property type="entry name" value="TlyA"/>
</dbReference>
<proteinExistence type="inferred from homology"/>
<protein>
    <submittedName>
        <fullName evidence="5">Hemolysin</fullName>
    </submittedName>
</protein>
<dbReference type="SUPFAM" id="SSF53335">
    <property type="entry name" value="S-adenosyl-L-methionine-dependent methyltransferases"/>
    <property type="match status" value="1"/>
</dbReference>
<dbReference type="Gene3D" id="3.10.290.10">
    <property type="entry name" value="RNA-binding S4 domain"/>
    <property type="match status" value="1"/>
</dbReference>
<dbReference type="OrthoDB" id="9784736at2"/>
<evidence type="ECO:0000256" key="2">
    <source>
        <dbReference type="ARBA" id="ARBA00029460"/>
    </source>
</evidence>
<evidence type="ECO:0000313" key="5">
    <source>
        <dbReference type="EMBL" id="AOP32710.1"/>
    </source>
</evidence>
<dbReference type="InterPro" id="IPR002942">
    <property type="entry name" value="S4_RNA-bd"/>
</dbReference>
<dbReference type="PANTHER" id="PTHR32319">
    <property type="entry name" value="BACTERIAL HEMOLYSIN-LIKE PROTEIN"/>
    <property type="match status" value="1"/>
</dbReference>
<sequence>MAKEKIRLDSLLLKKGYAETLEKARSLILSGSVLINEQKITKAGLQFSENSEIRILNVIPQYVSRGAYKLLKAFESFSLESYGKVCIDLGASTGGFTEVLLEKGAWKVFACDVGYGQLAERVRNHPSVIVKDRFHLKNLSASEIEWETLKKQVPNPNTILIVMDLSFISLRSVFPVLKRFREEKSIPKIECVTLIKPQFEADQKDLIKGVLRDSKVRWKIVRSICKFLRIEIGASILGLEWSPIEGREGNKEILLHWEL</sequence>
<dbReference type="PROSITE" id="PS50889">
    <property type="entry name" value="S4"/>
    <property type="match status" value="1"/>
</dbReference>
<feature type="domain" description="RNA-binding S4" evidence="4">
    <location>
        <begin position="6"/>
        <end position="64"/>
    </location>
</feature>
<dbReference type="AlphaFoldDB" id="A0A1D7USW4"/>
<comment type="similarity">
    <text evidence="2">Belongs to the TlyA family.</text>
</comment>
<organism evidence="5 6">
    <name type="scientific">Leptospira tipperaryensis</name>
    <dbReference type="NCBI Taxonomy" id="2564040"/>
    <lineage>
        <taxon>Bacteria</taxon>
        <taxon>Pseudomonadati</taxon>
        <taxon>Spirochaetota</taxon>
        <taxon>Spirochaetia</taxon>
        <taxon>Leptospirales</taxon>
        <taxon>Leptospiraceae</taxon>
        <taxon>Leptospira</taxon>
    </lineage>
</organism>
<dbReference type="Pfam" id="PF01728">
    <property type="entry name" value="FtsJ"/>
    <property type="match status" value="1"/>
</dbReference>
<evidence type="ECO:0000256" key="3">
    <source>
        <dbReference type="PROSITE-ProRule" id="PRU00182"/>
    </source>
</evidence>
<accession>A0A1D7USW4</accession>
<dbReference type="InterPro" id="IPR036986">
    <property type="entry name" value="S4_RNA-bd_sf"/>
</dbReference>
<dbReference type="InterPro" id="IPR004538">
    <property type="entry name" value="Hemolysin_A/TlyA"/>
</dbReference>
<dbReference type="GO" id="GO:0008168">
    <property type="term" value="F:methyltransferase activity"/>
    <property type="evidence" value="ECO:0007669"/>
    <property type="project" value="InterPro"/>
</dbReference>
<dbReference type="CDD" id="cd00165">
    <property type="entry name" value="S4"/>
    <property type="match status" value="1"/>
</dbReference>
<keyword evidence="6" id="KW-1185">Reference proteome</keyword>
<dbReference type="RefSeq" id="WP_069605959.1">
    <property type="nucleotide sequence ID" value="NZ_CP015217.1"/>
</dbReference>
<dbReference type="InterPro" id="IPR002877">
    <property type="entry name" value="RNA_MeTrfase_FtsJ_dom"/>
</dbReference>
<dbReference type="EMBL" id="CP015217">
    <property type="protein sequence ID" value="AOP32710.1"/>
    <property type="molecule type" value="Genomic_DNA"/>
</dbReference>
<evidence type="ECO:0000259" key="4">
    <source>
        <dbReference type="SMART" id="SM00363"/>
    </source>
</evidence>
<dbReference type="PIRSF" id="PIRSF005578">
    <property type="entry name" value="TlyA"/>
    <property type="match status" value="1"/>
</dbReference>